<dbReference type="GO" id="GO:0004672">
    <property type="term" value="F:protein kinase activity"/>
    <property type="evidence" value="ECO:0007669"/>
    <property type="project" value="InterPro"/>
</dbReference>
<gene>
    <name evidence="5" type="ORF">CTEN210_09221</name>
</gene>
<sequence>MSISKDDEKKQDDHDVDPKLLEIQKLVALSKSFASVDPSAISVSTLAGITKLDLFDADLNSLPESLPKYLPNLSILFCMKNKFAQVPEVIGKCPKLQMVSFKSNEITSIHPEALQPQLRWLILTDNKIISIPSTIGRCTKLQKFMMSGNCLSSIPKEIENCHSLELIRLASNQLSTPPMELLNLPKLSWCAFSGNPFIHQGEDLSSVDEMHLQLFSEPKLDDPTQGTVLGKGASGVTRKYELQIENDGKSEQVPVAVKEYYSNMTSDGSPQDERKVAMIASSIGCKSLVHVLGKTSKGNLIMELLKNYSVLAEPPSLESCSRDVYEDGLKISEARARAIIGDLLYALMKLHEKGICHGDFYGHNILISDDTQDQIWLTDFGAAFLYDGQSDYGKLIVQIEKRAFLHLVNEVNSLVPETLQELKEKISQFSMAIPLKSFDELHRQWKEV</sequence>
<evidence type="ECO:0000259" key="4">
    <source>
        <dbReference type="PROSITE" id="PS50011"/>
    </source>
</evidence>
<keyword evidence="6" id="KW-1185">Reference proteome</keyword>
<dbReference type="SMART" id="SM00220">
    <property type="entry name" value="S_TKc"/>
    <property type="match status" value="1"/>
</dbReference>
<keyword evidence="1" id="KW-0433">Leucine-rich repeat</keyword>
<dbReference type="PROSITE" id="PS50011">
    <property type="entry name" value="PROTEIN_KINASE_DOM"/>
    <property type="match status" value="1"/>
</dbReference>
<dbReference type="InterPro" id="IPR001611">
    <property type="entry name" value="Leu-rich_rpt"/>
</dbReference>
<dbReference type="InterPro" id="IPR011009">
    <property type="entry name" value="Kinase-like_dom_sf"/>
</dbReference>
<feature type="domain" description="Protein kinase" evidence="4">
    <location>
        <begin position="223"/>
        <end position="448"/>
    </location>
</feature>
<keyword evidence="3" id="KW-0067">ATP-binding</keyword>
<accession>A0AAD3H705</accession>
<organism evidence="5 6">
    <name type="scientific">Chaetoceros tenuissimus</name>
    <dbReference type="NCBI Taxonomy" id="426638"/>
    <lineage>
        <taxon>Eukaryota</taxon>
        <taxon>Sar</taxon>
        <taxon>Stramenopiles</taxon>
        <taxon>Ochrophyta</taxon>
        <taxon>Bacillariophyta</taxon>
        <taxon>Coscinodiscophyceae</taxon>
        <taxon>Chaetocerotophycidae</taxon>
        <taxon>Chaetocerotales</taxon>
        <taxon>Chaetocerotaceae</taxon>
        <taxon>Chaetoceros</taxon>
    </lineage>
</organism>
<dbReference type="SUPFAM" id="SSF56112">
    <property type="entry name" value="Protein kinase-like (PK-like)"/>
    <property type="match status" value="1"/>
</dbReference>
<dbReference type="Pfam" id="PF00069">
    <property type="entry name" value="Pkinase"/>
    <property type="match status" value="1"/>
</dbReference>
<keyword evidence="2" id="KW-0677">Repeat</keyword>
<dbReference type="Proteomes" id="UP001054902">
    <property type="component" value="Unassembled WGS sequence"/>
</dbReference>
<dbReference type="PROSITE" id="PS00107">
    <property type="entry name" value="PROTEIN_KINASE_ATP"/>
    <property type="match status" value="1"/>
</dbReference>
<proteinExistence type="predicted"/>
<dbReference type="EMBL" id="BLLK01000046">
    <property type="protein sequence ID" value="GFH52745.1"/>
    <property type="molecule type" value="Genomic_DNA"/>
</dbReference>
<evidence type="ECO:0000256" key="1">
    <source>
        <dbReference type="ARBA" id="ARBA00022614"/>
    </source>
</evidence>
<dbReference type="InterPro" id="IPR032675">
    <property type="entry name" value="LRR_dom_sf"/>
</dbReference>
<evidence type="ECO:0000313" key="6">
    <source>
        <dbReference type="Proteomes" id="UP001054902"/>
    </source>
</evidence>
<evidence type="ECO:0000313" key="5">
    <source>
        <dbReference type="EMBL" id="GFH52745.1"/>
    </source>
</evidence>
<comment type="caution">
    <text evidence="5">The sequence shown here is derived from an EMBL/GenBank/DDBJ whole genome shotgun (WGS) entry which is preliminary data.</text>
</comment>
<reference evidence="5 6" key="1">
    <citation type="journal article" date="2021" name="Sci. Rep.">
        <title>The genome of the diatom Chaetoceros tenuissimus carries an ancient integrated fragment of an extant virus.</title>
        <authorList>
            <person name="Hongo Y."/>
            <person name="Kimura K."/>
            <person name="Takaki Y."/>
            <person name="Yoshida Y."/>
            <person name="Baba S."/>
            <person name="Kobayashi G."/>
            <person name="Nagasaki K."/>
            <person name="Hano T."/>
            <person name="Tomaru Y."/>
        </authorList>
    </citation>
    <scope>NUCLEOTIDE SEQUENCE [LARGE SCALE GENOMIC DNA]</scope>
    <source>
        <strain evidence="5 6">NIES-3715</strain>
    </source>
</reference>
<feature type="binding site" evidence="3">
    <location>
        <position position="258"/>
    </location>
    <ligand>
        <name>ATP</name>
        <dbReference type="ChEBI" id="CHEBI:30616"/>
    </ligand>
</feature>
<dbReference type="Gene3D" id="3.80.10.10">
    <property type="entry name" value="Ribonuclease Inhibitor"/>
    <property type="match status" value="1"/>
</dbReference>
<keyword evidence="3" id="KW-0547">Nucleotide-binding</keyword>
<dbReference type="SUPFAM" id="SSF52058">
    <property type="entry name" value="L domain-like"/>
    <property type="match status" value="1"/>
</dbReference>
<dbReference type="Gene3D" id="1.10.510.10">
    <property type="entry name" value="Transferase(Phosphotransferase) domain 1"/>
    <property type="match status" value="1"/>
</dbReference>
<dbReference type="Pfam" id="PF13855">
    <property type="entry name" value="LRR_8"/>
    <property type="match status" value="1"/>
</dbReference>
<dbReference type="GO" id="GO:0005737">
    <property type="term" value="C:cytoplasm"/>
    <property type="evidence" value="ECO:0007669"/>
    <property type="project" value="TreeGrafter"/>
</dbReference>
<protein>
    <recommendedName>
        <fullName evidence="4">Protein kinase domain-containing protein</fullName>
    </recommendedName>
</protein>
<dbReference type="PANTHER" id="PTHR48051">
    <property type="match status" value="1"/>
</dbReference>
<dbReference type="InterPro" id="IPR000719">
    <property type="entry name" value="Prot_kinase_dom"/>
</dbReference>
<dbReference type="InterPro" id="IPR017441">
    <property type="entry name" value="Protein_kinase_ATP_BS"/>
</dbReference>
<dbReference type="InterPro" id="IPR050216">
    <property type="entry name" value="LRR_domain-containing"/>
</dbReference>
<dbReference type="PANTHER" id="PTHR48051:SF1">
    <property type="entry name" value="RAS SUPPRESSOR PROTEIN 1"/>
    <property type="match status" value="1"/>
</dbReference>
<evidence type="ECO:0000256" key="3">
    <source>
        <dbReference type="PROSITE-ProRule" id="PRU10141"/>
    </source>
</evidence>
<name>A0AAD3H705_9STRA</name>
<dbReference type="AlphaFoldDB" id="A0AAD3H705"/>
<evidence type="ECO:0000256" key="2">
    <source>
        <dbReference type="ARBA" id="ARBA00022737"/>
    </source>
</evidence>
<dbReference type="GO" id="GO:0005524">
    <property type="term" value="F:ATP binding"/>
    <property type="evidence" value="ECO:0007669"/>
    <property type="project" value="UniProtKB-UniRule"/>
</dbReference>